<dbReference type="GO" id="GO:0005737">
    <property type="term" value="C:cytoplasm"/>
    <property type="evidence" value="ECO:0007669"/>
    <property type="project" value="UniProtKB-SubCell"/>
</dbReference>
<dbReference type="CDD" id="cd04237">
    <property type="entry name" value="AAK_NAGS-ABP"/>
    <property type="match status" value="1"/>
</dbReference>
<dbReference type="PROSITE" id="PS51186">
    <property type="entry name" value="GNAT"/>
    <property type="match status" value="1"/>
</dbReference>
<dbReference type="SUPFAM" id="SSF53633">
    <property type="entry name" value="Carbamate kinase-like"/>
    <property type="match status" value="1"/>
</dbReference>
<evidence type="ECO:0000256" key="3">
    <source>
        <dbReference type="ARBA" id="ARBA00022571"/>
    </source>
</evidence>
<dbReference type="InterPro" id="IPR010167">
    <property type="entry name" value="NH2A_AcTrfase"/>
</dbReference>
<dbReference type="SUPFAM" id="SSF55729">
    <property type="entry name" value="Acyl-CoA N-acyltransferases (Nat)"/>
    <property type="match status" value="1"/>
</dbReference>
<keyword evidence="3 8" id="KW-0055">Arginine biosynthesis</keyword>
<dbReference type="InterPro" id="IPR016181">
    <property type="entry name" value="Acyl_CoA_acyltransferase"/>
</dbReference>
<evidence type="ECO:0000256" key="2">
    <source>
        <dbReference type="ARBA" id="ARBA00009145"/>
    </source>
</evidence>
<evidence type="ECO:0000256" key="7">
    <source>
        <dbReference type="ARBA" id="ARBA00048372"/>
    </source>
</evidence>
<dbReference type="PANTHER" id="PTHR30602">
    <property type="entry name" value="AMINO-ACID ACETYLTRANSFERASE"/>
    <property type="match status" value="1"/>
</dbReference>
<accession>A0A1V3N6K9</accession>
<comment type="miscellaneous">
    <text evidence="8">In bacteria which possess the bifunctional enzyme ornithine acetyltransferase/N-acetylglutamate synthase (ArgJ), ArgA fulfills an anaplerotic role.</text>
</comment>
<evidence type="ECO:0000313" key="11">
    <source>
        <dbReference type="Proteomes" id="UP000189462"/>
    </source>
</evidence>
<dbReference type="InterPro" id="IPR001048">
    <property type="entry name" value="Asp/Glu/Uridylate_kinase"/>
</dbReference>
<evidence type="ECO:0000256" key="1">
    <source>
        <dbReference type="ARBA" id="ARBA00004925"/>
    </source>
</evidence>
<dbReference type="HAMAP" id="MF_01105">
    <property type="entry name" value="N_acetyl_glu_synth"/>
    <property type="match status" value="1"/>
</dbReference>
<dbReference type="AlphaFoldDB" id="A0A1V3N6K9"/>
<comment type="pathway">
    <text evidence="1 8">Amino-acid biosynthesis; L-arginine biosynthesis; N(2)-acetyl-L-ornithine from L-glutamate: step 1/4.</text>
</comment>
<evidence type="ECO:0000256" key="6">
    <source>
        <dbReference type="ARBA" id="ARBA00023315"/>
    </source>
</evidence>
<dbReference type="NCBIfam" id="TIGR01890">
    <property type="entry name" value="N-Ac-Glu-synth"/>
    <property type="match status" value="1"/>
</dbReference>
<proteinExistence type="inferred from homology"/>
<keyword evidence="11" id="KW-1185">Reference proteome</keyword>
<evidence type="ECO:0000256" key="4">
    <source>
        <dbReference type="ARBA" id="ARBA00022605"/>
    </source>
</evidence>
<name>A0A1V3N6K9_9GAMM</name>
<dbReference type="Pfam" id="PF00696">
    <property type="entry name" value="AA_kinase"/>
    <property type="match status" value="1"/>
</dbReference>
<dbReference type="InterPro" id="IPR036393">
    <property type="entry name" value="AceGlu_kinase-like_sf"/>
</dbReference>
<dbReference type="CDD" id="cd04301">
    <property type="entry name" value="NAT_SF"/>
    <property type="match status" value="1"/>
</dbReference>
<dbReference type="STRING" id="108003.B1C78_17215"/>
<dbReference type="InterPro" id="IPR033719">
    <property type="entry name" value="NAGS_kin"/>
</dbReference>
<feature type="domain" description="N-acetyltransferase" evidence="9">
    <location>
        <begin position="295"/>
        <end position="434"/>
    </location>
</feature>
<dbReference type="NCBIfam" id="NF003641">
    <property type="entry name" value="PRK05279.1"/>
    <property type="match status" value="1"/>
</dbReference>
<comment type="similarity">
    <text evidence="2 8">Belongs to the acetyltransferase family. ArgA subfamily.</text>
</comment>
<dbReference type="Pfam" id="PF13508">
    <property type="entry name" value="Acetyltransf_7"/>
    <property type="match status" value="1"/>
</dbReference>
<dbReference type="Proteomes" id="UP000189462">
    <property type="component" value="Unassembled WGS sequence"/>
</dbReference>
<dbReference type="PIRSF" id="PIRSF000423">
    <property type="entry name" value="ArgA"/>
    <property type="match status" value="1"/>
</dbReference>
<keyword evidence="4 8" id="KW-0028">Amino-acid biosynthesis</keyword>
<gene>
    <name evidence="8" type="primary">argA</name>
    <name evidence="10" type="ORF">B1C78_17215</name>
</gene>
<dbReference type="GO" id="GO:0004042">
    <property type="term" value="F:L-glutamate N-acetyltransferase activity"/>
    <property type="evidence" value="ECO:0007669"/>
    <property type="project" value="UniProtKB-UniRule"/>
</dbReference>
<evidence type="ECO:0000256" key="5">
    <source>
        <dbReference type="ARBA" id="ARBA00022679"/>
    </source>
</evidence>
<dbReference type="Gene3D" id="3.40.1160.10">
    <property type="entry name" value="Acetylglutamate kinase-like"/>
    <property type="match status" value="1"/>
</dbReference>
<keyword evidence="8" id="KW-0963">Cytoplasm</keyword>
<protein>
    <recommendedName>
        <fullName evidence="8">Amino-acid acetyltransferase</fullName>
        <ecNumber evidence="8">2.3.1.1</ecNumber>
    </recommendedName>
    <alternativeName>
        <fullName evidence="8">N-acetylglutamate synthase</fullName>
        <shortName evidence="8">AGS</shortName>
        <shortName evidence="8">NAGS</shortName>
    </alternativeName>
</protein>
<dbReference type="UniPathway" id="UPA00068">
    <property type="reaction ID" value="UER00106"/>
</dbReference>
<dbReference type="RefSeq" id="WP_077280366.1">
    <property type="nucleotide sequence ID" value="NZ_MVBK01000154.1"/>
</dbReference>
<dbReference type="EMBL" id="MVBK01000154">
    <property type="protein sequence ID" value="OOG20603.1"/>
    <property type="molecule type" value="Genomic_DNA"/>
</dbReference>
<reference evidence="10 11" key="1">
    <citation type="submission" date="2017-02" db="EMBL/GenBank/DDBJ databases">
        <title>Genomic diversity within the haloalkaliphilic genus Thioalkalivibrio.</title>
        <authorList>
            <person name="Ahn A.-C."/>
            <person name="Meier-Kolthoff J."/>
            <person name="Overmars L."/>
            <person name="Richter M."/>
            <person name="Woyke T."/>
            <person name="Sorokin D.Y."/>
            <person name="Muyzer G."/>
        </authorList>
    </citation>
    <scope>NUCLEOTIDE SEQUENCE [LARGE SCALE GENOMIC DNA]</scope>
    <source>
        <strain evidence="10 11">ALJD</strain>
    </source>
</reference>
<dbReference type="Gene3D" id="3.40.630.30">
    <property type="match status" value="1"/>
</dbReference>
<comment type="subcellular location">
    <subcellularLocation>
        <location evidence="8">Cytoplasm</location>
    </subcellularLocation>
</comment>
<dbReference type="GO" id="GO:0006526">
    <property type="term" value="P:L-arginine biosynthetic process"/>
    <property type="evidence" value="ECO:0007669"/>
    <property type="project" value="UniProtKB-UniRule"/>
</dbReference>
<evidence type="ECO:0000256" key="8">
    <source>
        <dbReference type="HAMAP-Rule" id="MF_01105"/>
    </source>
</evidence>
<dbReference type="EC" id="2.3.1.1" evidence="8"/>
<dbReference type="PANTHER" id="PTHR30602:SF12">
    <property type="entry name" value="AMINO-ACID ACETYLTRANSFERASE NAGS1, CHLOROPLASTIC-RELATED"/>
    <property type="match status" value="1"/>
</dbReference>
<sequence length="445" mass="49306">MKKNNRPELSQINWFRNAAPYINAHRGRTFVIAFGGEAVQDAGFAQLIHDLAMLQSLGVRLVLVHGARPQIEQRLRARGLAFRYEAGLRVTDADALAAVKEAGGCLRVEIEALLSMGLANTPMSGARIRVASGNHVIAKPLGVRDGVDYQHTGEVRRIDAEGIRRRLESGETVLLSPLGYSPTGEVFNLSAEDVATATAIALKADKLIFLTETPGPRDGRRRRVSQLSVEQAQVWLGGRRKLDPETAQHLKSAVHACRQGVARVHLVERNVDGALLLELYTRDGVGTLITGETYERMRRASIDDVGGILELIQPLEAEGILVRRSREQLELEIDRFSVIERDGIVLGCAAFYPFPAESVGELACLAIHPEYRTAGRGDRLLEFVEAEAAALGIARLFVLTTRTAHWFRERGFEPGDIRNLPLRKRELYNYQRNSKIFIKELGVRG</sequence>
<keyword evidence="5 8" id="KW-0808">Transferase</keyword>
<dbReference type="OrthoDB" id="9802238at2"/>
<keyword evidence="6 8" id="KW-0012">Acyltransferase</keyword>
<evidence type="ECO:0000259" key="9">
    <source>
        <dbReference type="PROSITE" id="PS51186"/>
    </source>
</evidence>
<organism evidence="10 11">
    <name type="scientific">Thioalkalivibrio denitrificans</name>
    <dbReference type="NCBI Taxonomy" id="108003"/>
    <lineage>
        <taxon>Bacteria</taxon>
        <taxon>Pseudomonadati</taxon>
        <taxon>Pseudomonadota</taxon>
        <taxon>Gammaproteobacteria</taxon>
        <taxon>Chromatiales</taxon>
        <taxon>Ectothiorhodospiraceae</taxon>
        <taxon>Thioalkalivibrio</taxon>
    </lineage>
</organism>
<comment type="catalytic activity">
    <reaction evidence="7 8">
        <text>L-glutamate + acetyl-CoA = N-acetyl-L-glutamate + CoA + H(+)</text>
        <dbReference type="Rhea" id="RHEA:24292"/>
        <dbReference type="ChEBI" id="CHEBI:15378"/>
        <dbReference type="ChEBI" id="CHEBI:29985"/>
        <dbReference type="ChEBI" id="CHEBI:44337"/>
        <dbReference type="ChEBI" id="CHEBI:57287"/>
        <dbReference type="ChEBI" id="CHEBI:57288"/>
        <dbReference type="EC" id="2.3.1.1"/>
    </reaction>
</comment>
<comment type="caution">
    <text evidence="10">The sequence shown here is derived from an EMBL/GenBank/DDBJ whole genome shotgun (WGS) entry which is preliminary data.</text>
</comment>
<evidence type="ECO:0000313" key="10">
    <source>
        <dbReference type="EMBL" id="OOG20603.1"/>
    </source>
</evidence>
<dbReference type="InterPro" id="IPR000182">
    <property type="entry name" value="GNAT_dom"/>
</dbReference>